<dbReference type="InterPro" id="IPR013783">
    <property type="entry name" value="Ig-like_fold"/>
</dbReference>
<feature type="compositionally biased region" description="Gly residues" evidence="1">
    <location>
        <begin position="791"/>
        <end position="801"/>
    </location>
</feature>
<protein>
    <submittedName>
        <fullName evidence="3">DUF1593 domain-containing protein</fullName>
    </submittedName>
</protein>
<dbReference type="Pfam" id="PF22352">
    <property type="entry name" value="K319L-like_PKD"/>
    <property type="match status" value="3"/>
</dbReference>
<dbReference type="InterPro" id="IPR022409">
    <property type="entry name" value="PKD/Chitinase_dom"/>
</dbReference>
<name>A0ABS5XYN7_9CYAN</name>
<dbReference type="Proteomes" id="UP001196661">
    <property type="component" value="Unassembled WGS sequence"/>
</dbReference>
<feature type="domain" description="PKD" evidence="2">
    <location>
        <begin position="438"/>
        <end position="523"/>
    </location>
</feature>
<sequence>MASAASQGSTPLGQRPRVVIISDIKVGTGDPDDRQSMAHLMMYANEVDICGIWPDSLQSGSDATKIVFDKYEADYNNPDYNFQKLNYPTPAYLRTKLYTSHSEAIASIKEEAGLSDPRPIYMLIWGGTQRAPQSLEQMTAAERSKIRLISIGTHLRDNSLSTGDGRLYNWNAWGESRNDIWRRFPDVWWLEMDWSWNGMAFNENLRTASEAIDLNNLLARDAGALGAHIQEVFPRYFRALDTNSLLYLLDPANDLDDPTKGSWAGRYVSPFPDRPNYYIGIDGGFEWDYANPVNTWNNAKNVFSARIRTCIDQRNAWHQAYIQKFRQLYGLDPIDDPPTVSAGDDVSIKLSAGAFTLTGSVSQLTCAIASYQWTQVSGPSTVSLNNATTAEVTVDNVLVAGLYVFRLTVTDVCGAQATDDVQVNVLPANGGPTADAGPDQTVIDSDGDGVARIDLNATGSTDGDGTIVSYVWKEGGTTVAIADSAIISVNLDVGVHTITLTVTDDNGATSSDSVTITVEAGTSPPDDGGGDDGGGEPSSGTLYRAINLNGDAVSVDGVSFEGKNASNYSTRGFTQVSTTVPTPAVASSQQALLQSFISSRLSTVTLTSVPDDEYQVYLWVFEDRKKSVTFAVNMNGTAGLSNQVSANTAGAWQRLNLGRVVVSNGVLAIQADMPRGTLNMSAIEVWRIEDALPQNQIPVADAGSNQTVTDSDGDGLESVTLNGSGSSDSDGSIVSYEWKEGSTTLATTATAAVNLTVGVHTIALTVTDDNGATSSDSVTITVEAGTSPPDDGGGGDDGGGDPLAGTLYRAINLNGNSVSVDGVSFEGKNAANYSTVGRTFVSPTVPSPTVDASTRSLLQSFIWGRPVSVTMTNIPNGSFKVYLWVFEDNNTVTFSLKVNGSAVLTNQRSGSAGTWKRLDLGTVTISNGQLVVQGDLSRDALNMCALEVWRG</sequence>
<dbReference type="Gene3D" id="3.90.245.10">
    <property type="entry name" value="Ribonucleoside hydrolase-like"/>
    <property type="match status" value="1"/>
</dbReference>
<dbReference type="RefSeq" id="WP_215616653.1">
    <property type="nucleotide sequence ID" value="NZ_JADOER010000002.1"/>
</dbReference>
<proteinExistence type="predicted"/>
<evidence type="ECO:0000313" key="4">
    <source>
        <dbReference type="Proteomes" id="UP001196661"/>
    </source>
</evidence>
<evidence type="ECO:0000259" key="2">
    <source>
        <dbReference type="PROSITE" id="PS50093"/>
    </source>
</evidence>
<dbReference type="PROSITE" id="PS50093">
    <property type="entry name" value="PKD"/>
    <property type="match status" value="1"/>
</dbReference>
<dbReference type="EMBL" id="JADOER010000002">
    <property type="protein sequence ID" value="MBT9310744.1"/>
    <property type="molecule type" value="Genomic_DNA"/>
</dbReference>
<dbReference type="InterPro" id="IPR036452">
    <property type="entry name" value="Ribo_hydro-like"/>
</dbReference>
<dbReference type="PANTHER" id="PTHR46182:SF2">
    <property type="entry name" value="FI19480P1"/>
    <property type="match status" value="1"/>
</dbReference>
<dbReference type="InterPro" id="IPR035986">
    <property type="entry name" value="PKD_dom_sf"/>
</dbReference>
<feature type="region of interest" description="Disordered" evidence="1">
    <location>
        <begin position="518"/>
        <end position="540"/>
    </location>
</feature>
<evidence type="ECO:0000256" key="1">
    <source>
        <dbReference type="SAM" id="MobiDB-lite"/>
    </source>
</evidence>
<dbReference type="SMART" id="SM00089">
    <property type="entry name" value="PKD"/>
    <property type="match status" value="3"/>
</dbReference>
<accession>A0ABS5XYN7</accession>
<comment type="caution">
    <text evidence="3">The sequence shown here is derived from an EMBL/GenBank/DDBJ whole genome shotgun (WGS) entry which is preliminary data.</text>
</comment>
<feature type="compositionally biased region" description="Polar residues" evidence="1">
    <location>
        <begin position="701"/>
        <end position="710"/>
    </location>
</feature>
<dbReference type="InterPro" id="IPR000601">
    <property type="entry name" value="PKD_dom"/>
</dbReference>
<dbReference type="CDD" id="cd00146">
    <property type="entry name" value="PKD"/>
    <property type="match status" value="2"/>
</dbReference>
<dbReference type="InterPro" id="IPR029865">
    <property type="entry name" value="KIAA0319-like"/>
</dbReference>
<dbReference type="SUPFAM" id="SSF49299">
    <property type="entry name" value="PKD domain"/>
    <property type="match status" value="2"/>
</dbReference>
<feature type="region of interest" description="Disordered" evidence="1">
    <location>
        <begin position="701"/>
        <end position="732"/>
    </location>
</feature>
<dbReference type="Gene3D" id="2.60.40.10">
    <property type="entry name" value="Immunoglobulins"/>
    <property type="match status" value="3"/>
</dbReference>
<gene>
    <name evidence="3" type="ORF">IXB28_00870</name>
</gene>
<dbReference type="InterPro" id="IPR011483">
    <property type="entry name" value="Sde182_NH-like"/>
</dbReference>
<evidence type="ECO:0000313" key="3">
    <source>
        <dbReference type="EMBL" id="MBT9310744.1"/>
    </source>
</evidence>
<organism evidence="3 4">
    <name type="scientific">Leptothoe kymatousa TAU-MAC 1615</name>
    <dbReference type="NCBI Taxonomy" id="2364775"/>
    <lineage>
        <taxon>Bacteria</taxon>
        <taxon>Bacillati</taxon>
        <taxon>Cyanobacteriota</taxon>
        <taxon>Cyanophyceae</taxon>
        <taxon>Nodosilineales</taxon>
        <taxon>Cymatolegaceae</taxon>
        <taxon>Leptothoe</taxon>
        <taxon>Leptothoe kymatousa</taxon>
    </lineage>
</organism>
<feature type="region of interest" description="Disordered" evidence="1">
    <location>
        <begin position="781"/>
        <end position="801"/>
    </location>
</feature>
<feature type="compositionally biased region" description="Low complexity" evidence="1">
    <location>
        <begin position="723"/>
        <end position="732"/>
    </location>
</feature>
<dbReference type="PANTHER" id="PTHR46182">
    <property type="entry name" value="FI19480P1"/>
    <property type="match status" value="1"/>
</dbReference>
<dbReference type="Pfam" id="PF07632">
    <property type="entry name" value="Sde182_NH-like"/>
    <property type="match status" value="1"/>
</dbReference>
<keyword evidence="4" id="KW-1185">Reference proteome</keyword>
<reference evidence="3 4" key="1">
    <citation type="journal article" date="2021" name="Mar. Drugs">
        <title>Genome Reduction and Secondary Metabolism of the Marine Sponge-Associated Cyanobacterium Leptothoe.</title>
        <authorList>
            <person name="Konstantinou D."/>
            <person name="Popin R.V."/>
            <person name="Fewer D.P."/>
            <person name="Sivonen K."/>
            <person name="Gkelis S."/>
        </authorList>
    </citation>
    <scope>NUCLEOTIDE SEQUENCE [LARGE SCALE GENOMIC DNA]</scope>
    <source>
        <strain evidence="3 4">TAU-MAC 1615</strain>
    </source>
</reference>
<dbReference type="Gene3D" id="2.60.120.260">
    <property type="entry name" value="Galactose-binding domain-like"/>
    <property type="match status" value="1"/>
</dbReference>